<feature type="binding site" evidence="6">
    <location>
        <position position="84"/>
    </location>
    <ligand>
        <name>Mg(2+)</name>
        <dbReference type="ChEBI" id="CHEBI:18420"/>
        <note>ligand shared between all trimeric partners</note>
    </ligand>
</feature>
<keyword evidence="6" id="KW-0460">Magnesium</keyword>
<evidence type="ECO:0000256" key="5">
    <source>
        <dbReference type="PIRSR" id="PIRSR000699-1"/>
    </source>
</evidence>
<protein>
    <submittedName>
        <fullName evidence="9">PTS lactose/cellobiose transporter subunit IIA</fullName>
    </submittedName>
</protein>
<keyword evidence="6" id="KW-0479">Metal-binding</keyword>
<keyword evidence="2" id="KW-0762">Sugar transport</keyword>
<evidence type="ECO:0000313" key="9">
    <source>
        <dbReference type="EMBL" id="MDY5169167.1"/>
    </source>
</evidence>
<evidence type="ECO:0000256" key="6">
    <source>
        <dbReference type="PIRSR" id="PIRSR000699-2"/>
    </source>
</evidence>
<dbReference type="PROSITE" id="PS51095">
    <property type="entry name" value="PTS_EIIA_TYPE_3"/>
    <property type="match status" value="1"/>
</dbReference>
<organism evidence="9 10">
    <name type="scientific">Dielma fastidiosa</name>
    <dbReference type="NCBI Taxonomy" id="1034346"/>
    <lineage>
        <taxon>Bacteria</taxon>
        <taxon>Bacillati</taxon>
        <taxon>Bacillota</taxon>
        <taxon>Erysipelotrichia</taxon>
        <taxon>Erysipelotrichales</taxon>
        <taxon>Erysipelotrichaceae</taxon>
        <taxon>Dielma</taxon>
    </lineage>
</organism>
<proteinExistence type="predicted"/>
<dbReference type="GO" id="GO:0046872">
    <property type="term" value="F:metal ion binding"/>
    <property type="evidence" value="ECO:0007669"/>
    <property type="project" value="UniProtKB-KW"/>
</dbReference>
<feature type="active site" description="Tele-phosphohistidine intermediate" evidence="5">
    <location>
        <position position="81"/>
    </location>
</feature>
<dbReference type="AlphaFoldDB" id="A0AB35UTB3"/>
<dbReference type="InterPro" id="IPR036542">
    <property type="entry name" value="PTS_IIA_lac/cel_sf"/>
</dbReference>
<evidence type="ECO:0000256" key="3">
    <source>
        <dbReference type="ARBA" id="ARBA00022679"/>
    </source>
</evidence>
<evidence type="ECO:0000256" key="1">
    <source>
        <dbReference type="ARBA" id="ARBA00022448"/>
    </source>
</evidence>
<reference evidence="9" key="1">
    <citation type="submission" date="2022-03" db="EMBL/GenBank/DDBJ databases">
        <title>First case of bacteraemia caused by Dielma fastidiosa in a patient hospitalised with diverticulitis.</title>
        <authorList>
            <person name="Forman-Ankjaer B."/>
            <person name="Hvid-Jensen F."/>
            <person name="Kobel C.M."/>
            <person name="Greve T."/>
        </authorList>
    </citation>
    <scope>NUCLEOTIDE SEQUENCE</scope>
    <source>
        <strain evidence="9">AUH_DF_2021</strain>
    </source>
</reference>
<dbReference type="Gene3D" id="1.20.58.80">
    <property type="entry name" value="Phosphotransferase system, lactose/cellobiose-type IIA subunit"/>
    <property type="match status" value="1"/>
</dbReference>
<dbReference type="PIRSF" id="PIRSF000699">
    <property type="entry name" value="PTS_IILac_III"/>
    <property type="match status" value="1"/>
</dbReference>
<dbReference type="GO" id="GO:0016740">
    <property type="term" value="F:transferase activity"/>
    <property type="evidence" value="ECO:0007669"/>
    <property type="project" value="UniProtKB-KW"/>
</dbReference>
<dbReference type="RefSeq" id="WP_320884128.1">
    <property type="nucleotide sequence ID" value="NZ_BAABZA010000004.1"/>
</dbReference>
<evidence type="ECO:0000256" key="2">
    <source>
        <dbReference type="ARBA" id="ARBA00022597"/>
    </source>
</evidence>
<keyword evidence="4" id="KW-0598">Phosphotransferase system</keyword>
<dbReference type="Pfam" id="PF02255">
    <property type="entry name" value="PTS_IIA"/>
    <property type="match status" value="1"/>
</dbReference>
<dbReference type="EMBL" id="JALDAW010000022">
    <property type="protein sequence ID" value="MDY5169167.1"/>
    <property type="molecule type" value="Genomic_DNA"/>
</dbReference>
<feature type="modified residue" description="Phosphohistidine; by HPr" evidence="7">
    <location>
        <position position="81"/>
    </location>
</feature>
<name>A0AB35UTB3_9FIRM</name>
<dbReference type="InterPro" id="IPR003188">
    <property type="entry name" value="PTS_IIA_lac/cel"/>
</dbReference>
<evidence type="ECO:0000256" key="4">
    <source>
        <dbReference type="ARBA" id="ARBA00022683"/>
    </source>
</evidence>
<comment type="cofactor">
    <cofactor evidence="6">
        <name>Mg(2+)</name>
        <dbReference type="ChEBI" id="CHEBI:18420"/>
    </cofactor>
    <text evidence="6">Binds 1 Mg(2+) ion per trimer.</text>
</comment>
<evidence type="ECO:0000256" key="7">
    <source>
        <dbReference type="PROSITE-ProRule" id="PRU00418"/>
    </source>
</evidence>
<gene>
    <name evidence="9" type="ORF">MQE39_13685</name>
</gene>
<dbReference type="Proteomes" id="UP001276902">
    <property type="component" value="Unassembled WGS sequence"/>
</dbReference>
<comment type="caution">
    <text evidence="9">The sequence shown here is derived from an EMBL/GenBank/DDBJ whole genome shotgun (WGS) entry which is preliminary data.</text>
</comment>
<dbReference type="SUPFAM" id="SSF46973">
    <property type="entry name" value="Enzyme IIa from lactose specific PTS, IIa-lac"/>
    <property type="match status" value="1"/>
</dbReference>
<dbReference type="GO" id="GO:0009401">
    <property type="term" value="P:phosphoenolpyruvate-dependent sugar phosphotransferase system"/>
    <property type="evidence" value="ECO:0007669"/>
    <property type="project" value="UniProtKB-KW"/>
</dbReference>
<evidence type="ECO:0000313" key="10">
    <source>
        <dbReference type="Proteomes" id="UP001276902"/>
    </source>
</evidence>
<evidence type="ECO:0000256" key="8">
    <source>
        <dbReference type="SAM" id="Coils"/>
    </source>
</evidence>
<sequence length="112" mass="12644">MENYTIEDLNQAAMQIILHAGDCRKVLNDALNAVYEDDMAGAEKKLKIAKAEITEAHRLQTAMIQGTIMDENQPTSLLFTHAQDTLMTINSELLLVKHMIKLYKKLEDKING</sequence>
<accession>A0AB35UTB3</accession>
<feature type="coiled-coil region" evidence="8">
    <location>
        <begin position="32"/>
        <end position="59"/>
    </location>
</feature>
<dbReference type="PANTHER" id="PTHR34382">
    <property type="entry name" value="PTS SYSTEM N,N'-DIACETYLCHITOBIOSE-SPECIFIC EIIA COMPONENT"/>
    <property type="match status" value="1"/>
</dbReference>
<dbReference type="PANTHER" id="PTHR34382:SF7">
    <property type="entry name" value="PTS SYSTEM N,N'-DIACETYLCHITOBIOSE-SPECIFIC EIIA COMPONENT"/>
    <property type="match status" value="1"/>
</dbReference>
<keyword evidence="3" id="KW-0808">Transferase</keyword>
<keyword evidence="1" id="KW-0813">Transport</keyword>
<keyword evidence="8" id="KW-0175">Coiled coil</keyword>